<protein>
    <recommendedName>
        <fullName evidence="6">Lipoprotein</fullName>
    </recommendedName>
</protein>
<dbReference type="Proteomes" id="UP001500582">
    <property type="component" value="Unassembled WGS sequence"/>
</dbReference>
<keyword evidence="5 6" id="KW-0449">Lipoprotein</keyword>
<comment type="subcellular location">
    <subcellularLocation>
        <location evidence="1">Membrane</location>
        <topology evidence="1">Lipid-anchor</topology>
    </subcellularLocation>
</comment>
<evidence type="ECO:0000256" key="2">
    <source>
        <dbReference type="ARBA" id="ARBA00022729"/>
    </source>
</evidence>
<evidence type="ECO:0000256" key="3">
    <source>
        <dbReference type="ARBA" id="ARBA00023136"/>
    </source>
</evidence>
<evidence type="ECO:0000256" key="1">
    <source>
        <dbReference type="ARBA" id="ARBA00004635"/>
    </source>
</evidence>
<dbReference type="PANTHER" id="PTHR30429:SF1">
    <property type="entry name" value="D-METHIONINE-BINDING LIPOPROTEIN METQ-RELATED"/>
    <property type="match status" value="1"/>
</dbReference>
<evidence type="ECO:0000256" key="6">
    <source>
        <dbReference type="PIRNR" id="PIRNR002854"/>
    </source>
</evidence>
<dbReference type="EMBL" id="BAABFT010000001">
    <property type="protein sequence ID" value="GAA4309946.1"/>
    <property type="molecule type" value="Genomic_DNA"/>
</dbReference>
<dbReference type="NCBIfam" id="TIGR00363">
    <property type="entry name" value="MetQ/NlpA family lipoprotein"/>
    <property type="match status" value="1"/>
</dbReference>
<keyword evidence="8" id="KW-1185">Reference proteome</keyword>
<organism evidence="7 8">
    <name type="scientific">Mucilaginibacter gynuensis</name>
    <dbReference type="NCBI Taxonomy" id="1302236"/>
    <lineage>
        <taxon>Bacteria</taxon>
        <taxon>Pseudomonadati</taxon>
        <taxon>Bacteroidota</taxon>
        <taxon>Sphingobacteriia</taxon>
        <taxon>Sphingobacteriales</taxon>
        <taxon>Sphingobacteriaceae</taxon>
        <taxon>Mucilaginibacter</taxon>
    </lineage>
</organism>
<sequence length="272" mass="29810">MHIKHTTILSVILATVIAISGCGKKTKKSDPNHIIVGVESGPEFQIAQAAQKVAKEKYGLDVELITFNDYVMPNEALHQGDIDVNAYQNKPYLDVQAKQRGYKFAIVGNTFVYPLAGYSKKIKKLDELKDESTIIIPNDPTNSGRALLLLQQAGLIKLADGVGLFPKLTDVTVNTKKIKIIEMEAPQLPRALDDQNVTIAIINATFATPVGLNALRDGLFVEDKSSPYVNAVVSREDNKDEEKVKKFVKAYQSEEVNQAAVKAFNGGAIKGW</sequence>
<comment type="caution">
    <text evidence="7">The sequence shown here is derived from an EMBL/GenBank/DDBJ whole genome shotgun (WGS) entry which is preliminary data.</text>
</comment>
<keyword evidence="3" id="KW-0472">Membrane</keyword>
<proteinExistence type="inferred from homology"/>
<dbReference type="NCBIfam" id="NF008285">
    <property type="entry name" value="PRK11063.1"/>
    <property type="match status" value="1"/>
</dbReference>
<evidence type="ECO:0000313" key="8">
    <source>
        <dbReference type="Proteomes" id="UP001500582"/>
    </source>
</evidence>
<dbReference type="CDD" id="cd13598">
    <property type="entry name" value="PBP2_lipoprotein_IlpA_like"/>
    <property type="match status" value="1"/>
</dbReference>
<reference evidence="8" key="1">
    <citation type="journal article" date="2019" name="Int. J. Syst. Evol. Microbiol.">
        <title>The Global Catalogue of Microorganisms (GCM) 10K type strain sequencing project: providing services to taxonomists for standard genome sequencing and annotation.</title>
        <authorList>
            <consortium name="The Broad Institute Genomics Platform"/>
            <consortium name="The Broad Institute Genome Sequencing Center for Infectious Disease"/>
            <person name="Wu L."/>
            <person name="Ma J."/>
        </authorList>
    </citation>
    <scope>NUCLEOTIDE SEQUENCE [LARGE SCALE GENOMIC DNA]</scope>
    <source>
        <strain evidence="8">JCM 17705</strain>
    </source>
</reference>
<gene>
    <name evidence="7" type="ORF">GCM10023149_04480</name>
</gene>
<dbReference type="RefSeq" id="WP_345209357.1">
    <property type="nucleotide sequence ID" value="NZ_BAABFT010000001.1"/>
</dbReference>
<dbReference type="PANTHER" id="PTHR30429">
    <property type="entry name" value="D-METHIONINE-BINDING LIPOPROTEIN METQ"/>
    <property type="match status" value="1"/>
</dbReference>
<evidence type="ECO:0000313" key="7">
    <source>
        <dbReference type="EMBL" id="GAA4309946.1"/>
    </source>
</evidence>
<evidence type="ECO:0000256" key="4">
    <source>
        <dbReference type="ARBA" id="ARBA00023139"/>
    </source>
</evidence>
<comment type="similarity">
    <text evidence="6">Belongs to the nlpA lipoprotein family.</text>
</comment>
<dbReference type="InterPro" id="IPR004872">
    <property type="entry name" value="Lipoprotein_NlpA"/>
</dbReference>
<dbReference type="Gene3D" id="3.40.190.10">
    <property type="entry name" value="Periplasmic binding protein-like II"/>
    <property type="match status" value="2"/>
</dbReference>
<evidence type="ECO:0000256" key="5">
    <source>
        <dbReference type="ARBA" id="ARBA00023288"/>
    </source>
</evidence>
<keyword evidence="4" id="KW-0564">Palmitate</keyword>
<name>A0ABP8FS66_9SPHI</name>
<dbReference type="PROSITE" id="PS51257">
    <property type="entry name" value="PROKAR_LIPOPROTEIN"/>
    <property type="match status" value="1"/>
</dbReference>
<dbReference type="Pfam" id="PF03180">
    <property type="entry name" value="Lipoprotein_9"/>
    <property type="match status" value="1"/>
</dbReference>
<accession>A0ABP8FS66</accession>
<dbReference type="PIRSF" id="PIRSF002854">
    <property type="entry name" value="MetQ"/>
    <property type="match status" value="1"/>
</dbReference>
<dbReference type="SUPFAM" id="SSF53850">
    <property type="entry name" value="Periplasmic binding protein-like II"/>
    <property type="match status" value="1"/>
</dbReference>
<keyword evidence="2" id="KW-0732">Signal</keyword>